<feature type="signal peptide" evidence="10">
    <location>
        <begin position="1"/>
        <end position="20"/>
    </location>
</feature>
<sequence length="344" mass="38747">MRVLNSVLLWLFVLLGAVSALSNEKLHKQANKDGGIIRLTNKNFKRILSGPRNSYIMVLLTATNPQVNCVLCNEFTPEYQNLVVSWIREHPDGLSTEIEDQGLFFAKADFIDPNTNDVFGYYKVNNVPKIFLFKPNGNIDTYDDIGVPSKAGPQRVQALINMLKDQTGFHNFNYYEPFNWGSFVATVAFTSITTILVKKNKNFVFKVLSYRPVWGVVFVTLIIALTTGAMFNRIRDTPYVGVSPDGTQAEYIAVSQQQFQFAVESQIMSFIYGALAIAVLLLTLFTPKLSEYYRKNNKSAHAPIYLVSSLGFASFIYIAFAVLIAVFKLKNSSYPFKLLSLPFI</sequence>
<evidence type="ECO:0000256" key="1">
    <source>
        <dbReference type="ARBA" id="ARBA00002791"/>
    </source>
</evidence>
<dbReference type="AlphaFoldDB" id="A0A120K2B6"/>
<dbReference type="Gene3D" id="3.40.30.10">
    <property type="entry name" value="Glutaredoxin"/>
    <property type="match status" value="1"/>
</dbReference>
<feature type="transmembrane region" description="Helical" evidence="9">
    <location>
        <begin position="305"/>
        <end position="327"/>
    </location>
</feature>
<dbReference type="GeneID" id="28724276"/>
<dbReference type="InterPro" id="IPR021149">
    <property type="entry name" value="OligosaccharylTrfase_OST3/OST6"/>
</dbReference>
<dbReference type="GO" id="GO:0018279">
    <property type="term" value="P:protein N-linked glycosylation via asparagine"/>
    <property type="evidence" value="ECO:0007669"/>
    <property type="project" value="TreeGrafter"/>
</dbReference>
<accession>A0A120K2B6</accession>
<gene>
    <name evidence="11" type="ORF">AW171_hschr52933</name>
</gene>
<keyword evidence="7 9" id="KW-1133">Transmembrane helix</keyword>
<keyword evidence="6" id="KW-0256">Endoplasmic reticulum</keyword>
<dbReference type="Proteomes" id="UP000243052">
    <property type="component" value="Chromosome v"/>
</dbReference>
<keyword evidence="8 9" id="KW-0472">Membrane</keyword>
<protein>
    <submittedName>
        <fullName evidence="11">HEL279Wp</fullName>
    </submittedName>
</protein>
<dbReference type="InterPro" id="IPR036249">
    <property type="entry name" value="Thioredoxin-like_sf"/>
</dbReference>
<comment type="subcellular location">
    <subcellularLocation>
        <location evidence="2">Endoplasmic reticulum membrane</location>
        <topology evidence="2">Multi-pass membrane protein</topology>
    </subcellularLocation>
</comment>
<reference evidence="11 12" key="1">
    <citation type="submission" date="2016-01" db="EMBL/GenBank/DDBJ databases">
        <title>Genome sequence of the yeast Holleya sinecauda.</title>
        <authorList>
            <person name="Dietrich F.S."/>
        </authorList>
    </citation>
    <scope>NUCLEOTIDE SEQUENCE [LARGE SCALE GENOMIC DNA]</scope>
    <source>
        <strain evidence="11 12">ATCC 58844</strain>
    </source>
</reference>
<evidence type="ECO:0000256" key="8">
    <source>
        <dbReference type="ARBA" id="ARBA00023136"/>
    </source>
</evidence>
<feature type="chain" id="PRO_5007167094" evidence="10">
    <location>
        <begin position="21"/>
        <end position="344"/>
    </location>
</feature>
<dbReference type="OrthoDB" id="67566at2759"/>
<feature type="transmembrane region" description="Helical" evidence="9">
    <location>
        <begin position="209"/>
        <end position="231"/>
    </location>
</feature>
<comment type="similarity">
    <text evidence="3">Belongs to the OST3/OST6 family.</text>
</comment>
<evidence type="ECO:0000256" key="5">
    <source>
        <dbReference type="ARBA" id="ARBA00022729"/>
    </source>
</evidence>
<evidence type="ECO:0000256" key="6">
    <source>
        <dbReference type="ARBA" id="ARBA00022824"/>
    </source>
</evidence>
<organism evidence="11 12">
    <name type="scientific">Eremothecium sinecaudum</name>
    <dbReference type="NCBI Taxonomy" id="45286"/>
    <lineage>
        <taxon>Eukaryota</taxon>
        <taxon>Fungi</taxon>
        <taxon>Dikarya</taxon>
        <taxon>Ascomycota</taxon>
        <taxon>Saccharomycotina</taxon>
        <taxon>Saccharomycetes</taxon>
        <taxon>Saccharomycetales</taxon>
        <taxon>Saccharomycetaceae</taxon>
        <taxon>Eremothecium</taxon>
    </lineage>
</organism>
<dbReference type="PANTHER" id="PTHR12692">
    <property type="entry name" value="DOLICHYL-DIPHOSPHOOLIGOSACCHARIDE--PROTEIN GLYCOSYLTRANSFERASE-RELATED"/>
    <property type="match status" value="1"/>
</dbReference>
<name>A0A120K2B6_9SACH</name>
<evidence type="ECO:0000256" key="2">
    <source>
        <dbReference type="ARBA" id="ARBA00004477"/>
    </source>
</evidence>
<dbReference type="PANTHER" id="PTHR12692:SF0">
    <property type="entry name" value="GH11935P"/>
    <property type="match status" value="1"/>
</dbReference>
<dbReference type="STRING" id="45286.A0A120K2B6"/>
<feature type="transmembrane region" description="Helical" evidence="9">
    <location>
        <begin position="178"/>
        <end position="197"/>
    </location>
</feature>
<keyword evidence="5 10" id="KW-0732">Signal</keyword>
<evidence type="ECO:0000256" key="4">
    <source>
        <dbReference type="ARBA" id="ARBA00022692"/>
    </source>
</evidence>
<dbReference type="GO" id="GO:0008250">
    <property type="term" value="C:oligosaccharyltransferase complex"/>
    <property type="evidence" value="ECO:0007669"/>
    <property type="project" value="TreeGrafter"/>
</dbReference>
<dbReference type="RefSeq" id="XP_017987998.1">
    <property type="nucleotide sequence ID" value="XM_018132721.1"/>
</dbReference>
<evidence type="ECO:0000256" key="7">
    <source>
        <dbReference type="ARBA" id="ARBA00022989"/>
    </source>
</evidence>
<evidence type="ECO:0000256" key="3">
    <source>
        <dbReference type="ARBA" id="ARBA00009561"/>
    </source>
</evidence>
<evidence type="ECO:0000256" key="9">
    <source>
        <dbReference type="SAM" id="Phobius"/>
    </source>
</evidence>
<evidence type="ECO:0000256" key="10">
    <source>
        <dbReference type="SAM" id="SignalP"/>
    </source>
</evidence>
<dbReference type="SUPFAM" id="SSF52833">
    <property type="entry name" value="Thioredoxin-like"/>
    <property type="match status" value="1"/>
</dbReference>
<proteinExistence type="inferred from homology"/>
<evidence type="ECO:0000313" key="12">
    <source>
        <dbReference type="Proteomes" id="UP000243052"/>
    </source>
</evidence>
<feature type="transmembrane region" description="Helical" evidence="9">
    <location>
        <begin position="267"/>
        <end position="285"/>
    </location>
</feature>
<keyword evidence="12" id="KW-1185">Reference proteome</keyword>
<comment type="function">
    <text evidence="1">Subunit of the oligosaccharyl transferase (OST) complex that catalyzes the initial transfer of a defined glycan (Glc(3)Man(9)GlcNAc(2) in eukaryotes) from the lipid carrier dolichol-pyrophosphate to an asparagine residue within an Asn-X-Ser/Thr consensus motif in nascent polypeptide chains, the first step in protein N-glycosylation. N-glycosylation occurs cotranslationally and the complex associates with the Sec61 complex at the channel-forming translocon complex that mediates protein translocation across the endoplasmic reticulum (ER). All subunits are required for a maximal enzyme activity.</text>
</comment>
<keyword evidence="4 9" id="KW-0812">Transmembrane</keyword>
<dbReference type="Pfam" id="PF04756">
    <property type="entry name" value="OST3_OST6"/>
    <property type="match status" value="1"/>
</dbReference>
<evidence type="ECO:0000313" key="11">
    <source>
        <dbReference type="EMBL" id="AMD21002.1"/>
    </source>
</evidence>
<dbReference type="EMBL" id="CP014245">
    <property type="protein sequence ID" value="AMD21002.1"/>
    <property type="molecule type" value="Genomic_DNA"/>
</dbReference>